<dbReference type="EMBL" id="FOCX01000017">
    <property type="protein sequence ID" value="SEO72973.1"/>
    <property type="molecule type" value="Genomic_DNA"/>
</dbReference>
<gene>
    <name evidence="2" type="ORF">SAMN05216388_1017128</name>
</gene>
<evidence type="ECO:0000313" key="2">
    <source>
        <dbReference type="EMBL" id="SEO72973.1"/>
    </source>
</evidence>
<proteinExistence type="predicted"/>
<dbReference type="AlphaFoldDB" id="A0A1H8S486"/>
<sequence>MTDGAIDNEFDDAEKDPRDVLRDARADLGPGPHRDHDQMGRGDVAVDLVTRQTVYIARAVAGSLPEYYAEEEFDLYNYKMHPYLPVSLDDTVYECVYVGGVKDLHNFSGTYSFPEGRLARVPVELAGDGE</sequence>
<dbReference type="Proteomes" id="UP000198775">
    <property type="component" value="Unassembled WGS sequence"/>
</dbReference>
<evidence type="ECO:0000313" key="3">
    <source>
        <dbReference type="Proteomes" id="UP000198775"/>
    </source>
</evidence>
<name>A0A1H8S486_9EURY</name>
<feature type="compositionally biased region" description="Acidic residues" evidence="1">
    <location>
        <begin position="1"/>
        <end position="14"/>
    </location>
</feature>
<evidence type="ECO:0000256" key="1">
    <source>
        <dbReference type="SAM" id="MobiDB-lite"/>
    </source>
</evidence>
<organism evidence="2 3">
    <name type="scientific">Halorientalis persicus</name>
    <dbReference type="NCBI Taxonomy" id="1367881"/>
    <lineage>
        <taxon>Archaea</taxon>
        <taxon>Methanobacteriati</taxon>
        <taxon>Methanobacteriota</taxon>
        <taxon>Stenosarchaea group</taxon>
        <taxon>Halobacteria</taxon>
        <taxon>Halobacteriales</taxon>
        <taxon>Haloarculaceae</taxon>
        <taxon>Halorientalis</taxon>
    </lineage>
</organism>
<feature type="compositionally biased region" description="Basic and acidic residues" evidence="1">
    <location>
        <begin position="15"/>
        <end position="40"/>
    </location>
</feature>
<keyword evidence="3" id="KW-1185">Reference proteome</keyword>
<dbReference type="OrthoDB" id="275443at2157"/>
<protein>
    <submittedName>
        <fullName evidence="2">Uncharacterized protein</fullName>
    </submittedName>
</protein>
<dbReference type="RefSeq" id="WP_092662178.1">
    <property type="nucleotide sequence ID" value="NZ_FOCX01000017.1"/>
</dbReference>
<feature type="region of interest" description="Disordered" evidence="1">
    <location>
        <begin position="1"/>
        <end position="40"/>
    </location>
</feature>
<reference evidence="3" key="1">
    <citation type="submission" date="2016-10" db="EMBL/GenBank/DDBJ databases">
        <authorList>
            <person name="Varghese N."/>
            <person name="Submissions S."/>
        </authorList>
    </citation>
    <scope>NUCLEOTIDE SEQUENCE [LARGE SCALE GENOMIC DNA]</scope>
    <source>
        <strain evidence="3">IBRC-M 10043</strain>
    </source>
</reference>
<accession>A0A1H8S486</accession>